<evidence type="ECO:0000256" key="2">
    <source>
        <dbReference type="ARBA" id="ARBA00022840"/>
    </source>
</evidence>
<dbReference type="Proteomes" id="UP000600363">
    <property type="component" value="Unassembled WGS sequence"/>
</dbReference>
<dbReference type="PANTHER" id="PTHR43384">
    <property type="entry name" value="SEPTUM SITE-DETERMINING PROTEIN MIND HOMOLOG, CHLOROPLASTIC-RELATED"/>
    <property type="match status" value="1"/>
</dbReference>
<keyword evidence="1" id="KW-0547">Nucleotide-binding</keyword>
<dbReference type="GO" id="GO:0005524">
    <property type="term" value="F:ATP binding"/>
    <property type="evidence" value="ECO:0007669"/>
    <property type="project" value="UniProtKB-KW"/>
</dbReference>
<dbReference type="SUPFAM" id="SSF52540">
    <property type="entry name" value="P-loop containing nucleoside triphosphate hydrolases"/>
    <property type="match status" value="1"/>
</dbReference>
<accession>A0A832RXD6</accession>
<sequence length="255" mass="28241">MTYTIAITGKGGTGKTAIAAMLIRHLVESEVGVVLAVDADPDANLADVLGVRVERTVGDMRELMLESVNDLPPDINKESMFQAKIYEVIEEFKGYDLLVMGRPDGPGCYCYVNNLLRGIMDKVMRNYDVVVIDTAAGLEHLSRRLIRNIDVLLVITDASRRGIRTAERIRELASSLNLNVKKLYLVLNKVRDESRTELEKVARELSLEVVGSVPYDEHIAMLDLLDEPVGSMENGSAALEQVREIAKRLLATKAT</sequence>
<dbReference type="EMBL" id="DUIH01000017">
    <property type="protein sequence ID" value="HIH69953.1"/>
    <property type="molecule type" value="Genomic_DNA"/>
</dbReference>
<name>A0A832RXD6_9EURY</name>
<evidence type="ECO:0000259" key="3">
    <source>
        <dbReference type="Pfam" id="PF01656"/>
    </source>
</evidence>
<dbReference type="InterPro" id="IPR027417">
    <property type="entry name" value="P-loop_NTPase"/>
</dbReference>
<dbReference type="Gene3D" id="3.40.50.300">
    <property type="entry name" value="P-loop containing nucleotide triphosphate hydrolases"/>
    <property type="match status" value="1"/>
</dbReference>
<feature type="domain" description="CobQ/CobB/MinD/ParA nucleotide binding" evidence="3">
    <location>
        <begin position="6"/>
        <end position="224"/>
    </location>
</feature>
<dbReference type="Pfam" id="PF01656">
    <property type="entry name" value="CbiA"/>
    <property type="match status" value="1"/>
</dbReference>
<dbReference type="RefSeq" id="WP_042686050.1">
    <property type="nucleotide sequence ID" value="NZ_DUIH01000017.1"/>
</dbReference>
<evidence type="ECO:0000313" key="4">
    <source>
        <dbReference type="EMBL" id="HIH69953.1"/>
    </source>
</evidence>
<dbReference type="AlphaFoldDB" id="A0A832RXD6"/>
<evidence type="ECO:0000313" key="5">
    <source>
        <dbReference type="Proteomes" id="UP000600363"/>
    </source>
</evidence>
<dbReference type="GO" id="GO:0051782">
    <property type="term" value="P:negative regulation of cell division"/>
    <property type="evidence" value="ECO:0007669"/>
    <property type="project" value="TreeGrafter"/>
</dbReference>
<gene>
    <name evidence="4" type="ORF">HA299_05005</name>
</gene>
<keyword evidence="2" id="KW-0067">ATP-binding</keyword>
<dbReference type="GO" id="GO:0009898">
    <property type="term" value="C:cytoplasmic side of plasma membrane"/>
    <property type="evidence" value="ECO:0007669"/>
    <property type="project" value="TreeGrafter"/>
</dbReference>
<dbReference type="PIRSF" id="PIRSF005647">
    <property type="entry name" value="CooC"/>
    <property type="match status" value="1"/>
</dbReference>
<protein>
    <submittedName>
        <fullName evidence="4">AAA family ATPase</fullName>
    </submittedName>
</protein>
<dbReference type="PANTHER" id="PTHR43384:SF7">
    <property type="entry name" value="CARBON-MONOXIDE DEHYDROGENASE ACCESSORY PROTEIN"/>
    <property type="match status" value="1"/>
</dbReference>
<dbReference type="InterPro" id="IPR002586">
    <property type="entry name" value="CobQ/CobB/MinD/ParA_Nub-bd_dom"/>
</dbReference>
<reference evidence="4" key="1">
    <citation type="journal article" date="2020" name="bioRxiv">
        <title>A rank-normalized archaeal taxonomy based on genome phylogeny resolves widespread incomplete and uneven classifications.</title>
        <authorList>
            <person name="Rinke C."/>
            <person name="Chuvochina M."/>
            <person name="Mussig A.J."/>
            <person name="Chaumeil P.-A."/>
            <person name="Waite D.W."/>
            <person name="Whitman W.B."/>
            <person name="Parks D.H."/>
            <person name="Hugenholtz P."/>
        </authorList>
    </citation>
    <scope>NUCLEOTIDE SEQUENCE</scope>
    <source>
        <strain evidence="4">UBA12518</strain>
    </source>
</reference>
<dbReference type="GO" id="GO:0005829">
    <property type="term" value="C:cytosol"/>
    <property type="evidence" value="ECO:0007669"/>
    <property type="project" value="TreeGrafter"/>
</dbReference>
<evidence type="ECO:0000256" key="1">
    <source>
        <dbReference type="ARBA" id="ARBA00022741"/>
    </source>
</evidence>
<organism evidence="4 5">
    <name type="scientific">Methermicoccus shengliensis</name>
    <dbReference type="NCBI Taxonomy" id="660064"/>
    <lineage>
        <taxon>Archaea</taxon>
        <taxon>Methanobacteriati</taxon>
        <taxon>Methanobacteriota</taxon>
        <taxon>Stenosarchaea group</taxon>
        <taxon>Methanomicrobia</taxon>
        <taxon>Methanosarcinales</taxon>
        <taxon>Methermicoccaceae</taxon>
        <taxon>Methermicoccus</taxon>
    </lineage>
</organism>
<comment type="caution">
    <text evidence="4">The sequence shown here is derived from an EMBL/GenBank/DDBJ whole genome shotgun (WGS) entry which is preliminary data.</text>
</comment>
<dbReference type="GO" id="GO:0016887">
    <property type="term" value="F:ATP hydrolysis activity"/>
    <property type="evidence" value="ECO:0007669"/>
    <property type="project" value="TreeGrafter"/>
</dbReference>
<dbReference type="InterPro" id="IPR014433">
    <property type="entry name" value="CooC"/>
</dbReference>
<dbReference type="FunFam" id="3.40.50.300:FF:001573">
    <property type="entry name" value="Carbon monoxide dehydrogenase accessory protein CooC"/>
    <property type="match status" value="1"/>
</dbReference>
<proteinExistence type="predicted"/>
<dbReference type="InterPro" id="IPR050625">
    <property type="entry name" value="ParA/MinD_ATPase"/>
</dbReference>